<evidence type="ECO:0000259" key="13">
    <source>
        <dbReference type="PROSITE" id="PS51379"/>
    </source>
</evidence>
<comment type="caution">
    <text evidence="14">The sequence shown here is derived from an EMBL/GenBank/DDBJ whole genome shotgun (WGS) entry which is preliminary data.</text>
</comment>
<keyword evidence="11 12" id="KW-0003">3Fe-4S</keyword>
<keyword evidence="8 12" id="KW-0249">Electron transport</keyword>
<feature type="domain" description="4Fe-4S ferredoxin-type" evidence="13">
    <location>
        <begin position="31"/>
        <end position="60"/>
    </location>
</feature>
<organism evidence="14 15">
    <name type="scientific">Nocardioides bruguierae</name>
    <dbReference type="NCBI Taxonomy" id="2945102"/>
    <lineage>
        <taxon>Bacteria</taxon>
        <taxon>Bacillati</taxon>
        <taxon>Actinomycetota</taxon>
        <taxon>Actinomycetes</taxon>
        <taxon>Propionibacteriales</taxon>
        <taxon>Nocardioidaceae</taxon>
        <taxon>Nocardioides</taxon>
    </lineage>
</organism>
<dbReference type="EMBL" id="JAMOIL010000047">
    <property type="protein sequence ID" value="MCM0622747.1"/>
    <property type="molecule type" value="Genomic_DNA"/>
</dbReference>
<dbReference type="InterPro" id="IPR017900">
    <property type="entry name" value="4Fe4S_Fe_S_CS"/>
</dbReference>
<dbReference type="NCBIfam" id="NF045480">
    <property type="entry name" value="FdxA_Actino"/>
    <property type="match status" value="1"/>
</dbReference>
<evidence type="ECO:0000256" key="9">
    <source>
        <dbReference type="ARBA" id="ARBA00023004"/>
    </source>
</evidence>
<keyword evidence="9 12" id="KW-0408">Iron</keyword>
<sequence length="105" mass="11405">MTYVITSACIDLKDRACTEECPVDAIYEADRMLYINPDECVDCGKCVPACPNDAIASEYKLEPDQERFVEIAAEFFEAFPEASGGGEEVGPIAGDHPVVAAWGRP</sequence>
<keyword evidence="7" id="KW-0677">Repeat</keyword>
<dbReference type="InterPro" id="IPR054830">
    <property type="entry name" value="FdxA_Actino"/>
</dbReference>
<keyword evidence="10 12" id="KW-0411">Iron-sulfur</keyword>
<gene>
    <name evidence="14" type="ORF">M8330_20865</name>
</gene>
<dbReference type="GO" id="GO:0009055">
    <property type="term" value="F:electron transfer activity"/>
    <property type="evidence" value="ECO:0007669"/>
    <property type="project" value="UniProtKB-UniRule"/>
</dbReference>
<reference evidence="14" key="1">
    <citation type="submission" date="2022-05" db="EMBL/GenBank/DDBJ databases">
        <authorList>
            <person name="Tuo L."/>
        </authorList>
    </citation>
    <scope>NUCLEOTIDE SEQUENCE</scope>
    <source>
        <strain evidence="14">BSK12Z-4</strain>
    </source>
</reference>
<keyword evidence="15" id="KW-1185">Reference proteome</keyword>
<evidence type="ECO:0000256" key="1">
    <source>
        <dbReference type="ARBA" id="ARBA00001966"/>
    </source>
</evidence>
<dbReference type="GO" id="GO:0046872">
    <property type="term" value="F:metal ion binding"/>
    <property type="evidence" value="ECO:0007669"/>
    <property type="project" value="UniProtKB-UniRule"/>
</dbReference>
<dbReference type="SUPFAM" id="SSF54862">
    <property type="entry name" value="4Fe-4S ferredoxins"/>
    <property type="match status" value="1"/>
</dbReference>
<evidence type="ECO:0000256" key="11">
    <source>
        <dbReference type="ARBA" id="ARBA00023291"/>
    </source>
</evidence>
<evidence type="ECO:0000256" key="10">
    <source>
        <dbReference type="ARBA" id="ARBA00023014"/>
    </source>
</evidence>
<dbReference type="GO" id="GO:0051538">
    <property type="term" value="F:3 iron, 4 sulfur cluster binding"/>
    <property type="evidence" value="ECO:0007669"/>
    <property type="project" value="UniProtKB-UniRule"/>
</dbReference>
<evidence type="ECO:0000256" key="8">
    <source>
        <dbReference type="ARBA" id="ARBA00022982"/>
    </source>
</evidence>
<dbReference type="PANTHER" id="PTHR42859">
    <property type="entry name" value="OXIDOREDUCTASE"/>
    <property type="match status" value="1"/>
</dbReference>
<evidence type="ECO:0000256" key="12">
    <source>
        <dbReference type="RuleBase" id="RU365098"/>
    </source>
</evidence>
<protein>
    <recommendedName>
        <fullName evidence="3 12">Ferredoxin</fullName>
    </recommendedName>
</protein>
<dbReference type="AlphaFoldDB" id="A0A9X2IGV2"/>
<evidence type="ECO:0000256" key="6">
    <source>
        <dbReference type="ARBA" id="ARBA00022723"/>
    </source>
</evidence>
<dbReference type="InterPro" id="IPR000813">
    <property type="entry name" value="7Fe_ferredoxin"/>
</dbReference>
<evidence type="ECO:0000256" key="3">
    <source>
        <dbReference type="ARBA" id="ARBA00013529"/>
    </source>
</evidence>
<dbReference type="RefSeq" id="WP_250828914.1">
    <property type="nucleotide sequence ID" value="NZ_JAMOIL010000047.1"/>
</dbReference>
<evidence type="ECO:0000256" key="2">
    <source>
        <dbReference type="ARBA" id="ARBA00003532"/>
    </source>
</evidence>
<dbReference type="Pfam" id="PF00037">
    <property type="entry name" value="Fer4"/>
    <property type="match status" value="1"/>
</dbReference>
<dbReference type="InterPro" id="IPR050294">
    <property type="entry name" value="RnfB_subfamily"/>
</dbReference>
<accession>A0A9X2IGV2</accession>
<evidence type="ECO:0000313" key="14">
    <source>
        <dbReference type="EMBL" id="MCM0622747.1"/>
    </source>
</evidence>
<keyword evidence="6 12" id="KW-0479">Metal-binding</keyword>
<dbReference type="PROSITE" id="PS51379">
    <property type="entry name" value="4FE4S_FER_2"/>
    <property type="match status" value="1"/>
</dbReference>
<keyword evidence="5 12" id="KW-0004">4Fe-4S</keyword>
<dbReference type="GO" id="GO:0051539">
    <property type="term" value="F:4 iron, 4 sulfur cluster binding"/>
    <property type="evidence" value="ECO:0007669"/>
    <property type="project" value="UniProtKB-UniRule"/>
</dbReference>
<evidence type="ECO:0000256" key="7">
    <source>
        <dbReference type="ARBA" id="ARBA00022737"/>
    </source>
</evidence>
<keyword evidence="4 12" id="KW-0813">Transport</keyword>
<comment type="cofactor">
    <cofactor evidence="1 12">
        <name>[4Fe-4S] cluster</name>
        <dbReference type="ChEBI" id="CHEBI:49883"/>
    </cofactor>
</comment>
<evidence type="ECO:0000256" key="4">
    <source>
        <dbReference type="ARBA" id="ARBA00022448"/>
    </source>
</evidence>
<dbReference type="PANTHER" id="PTHR42859:SF2">
    <property type="entry name" value="FERREDOXIN"/>
    <property type="match status" value="1"/>
</dbReference>
<dbReference type="PROSITE" id="PS00198">
    <property type="entry name" value="4FE4S_FER_1"/>
    <property type="match status" value="1"/>
</dbReference>
<dbReference type="Gene3D" id="3.30.70.20">
    <property type="match status" value="1"/>
</dbReference>
<dbReference type="Proteomes" id="UP001139485">
    <property type="component" value="Unassembled WGS sequence"/>
</dbReference>
<evidence type="ECO:0000313" key="15">
    <source>
        <dbReference type="Proteomes" id="UP001139485"/>
    </source>
</evidence>
<comment type="function">
    <text evidence="2 12">Ferredoxins are iron-sulfur proteins that transfer electrons in a wide variety of metabolic reactions.</text>
</comment>
<name>A0A9X2IGV2_9ACTN</name>
<dbReference type="PRINTS" id="PR00354">
    <property type="entry name" value="7FE8SFRDOXIN"/>
</dbReference>
<comment type="cofactor">
    <cofactor evidence="12">
        <name>[3Fe-4S] cluster</name>
        <dbReference type="ChEBI" id="CHEBI:21137"/>
    </cofactor>
    <text evidence="12">Binds 1 [3Fe-4S] cluster.</text>
</comment>
<proteinExistence type="predicted"/>
<dbReference type="InterPro" id="IPR017896">
    <property type="entry name" value="4Fe4S_Fe-S-bd"/>
</dbReference>
<evidence type="ECO:0000256" key="5">
    <source>
        <dbReference type="ARBA" id="ARBA00022485"/>
    </source>
</evidence>